<proteinExistence type="predicted"/>
<feature type="compositionally biased region" description="Low complexity" evidence="1">
    <location>
        <begin position="36"/>
        <end position="62"/>
    </location>
</feature>
<evidence type="ECO:0000313" key="3">
    <source>
        <dbReference type="EMBL" id="RMB13552.1"/>
    </source>
</evidence>
<dbReference type="GeneID" id="38471103"/>
<dbReference type="RefSeq" id="WP_121920626.1">
    <property type="nucleotide sequence ID" value="NZ_CP034145.1"/>
</dbReference>
<dbReference type="AlphaFoldDB" id="A0A3M0CWB6"/>
<dbReference type="EMBL" id="CP034145">
    <property type="protein sequence ID" value="AZH25219.1"/>
    <property type="molecule type" value="Genomic_DNA"/>
</dbReference>
<name>A0A3M0CWB6_9EURY</name>
<evidence type="ECO:0000313" key="2">
    <source>
        <dbReference type="EMBL" id="AZH25219.1"/>
    </source>
</evidence>
<sequence length="301" mass="32152">MPRVTRRRFLEAVGSASALSLAGCSTDADDDPTPVPTRTGTATDTATATPTATPTATATPRAPLDESIGFAAMLARTPTHPEMPDASYVWARYVDAAGLLGSVDDQNIGQRLRDGWLGSGPPAYTESDAFELVHVQPGSLSNVTLGRGDFDASTTVEGMVGDGWRRLGGDTERYTFLGYGGYTAAVGDRLWIVVSSDDTTIAESLTAAVETDPLVDHLDAVDRAAVSRASEEEGNYLVVQRSVPGDYAAGIALDYAPYRYPIGVLHYAEGRESPSWQRVEHRFRTQIAGELRAVDFGEDFG</sequence>
<feature type="region of interest" description="Disordered" evidence="1">
    <location>
        <begin position="22"/>
        <end position="64"/>
    </location>
</feature>
<evidence type="ECO:0000256" key="1">
    <source>
        <dbReference type="SAM" id="MobiDB-lite"/>
    </source>
</evidence>
<dbReference type="InterPro" id="IPR006311">
    <property type="entry name" value="TAT_signal"/>
</dbReference>
<dbReference type="KEGG" id="haer:DU502_07415"/>
<evidence type="ECO:0000313" key="4">
    <source>
        <dbReference type="Proteomes" id="UP000277326"/>
    </source>
</evidence>
<dbReference type="EMBL" id="REFS01000004">
    <property type="protein sequence ID" value="RMB13552.1"/>
    <property type="molecule type" value="Genomic_DNA"/>
</dbReference>
<dbReference type="Proteomes" id="UP000282007">
    <property type="component" value="Chromosome"/>
</dbReference>
<evidence type="ECO:0000313" key="5">
    <source>
        <dbReference type="Proteomes" id="UP000282007"/>
    </source>
</evidence>
<reference evidence="3 4" key="1">
    <citation type="journal article" date="2015" name="Stand. Genomic Sci.">
        <title>Genomic Encyclopedia of Bacterial and Archaeal Type Strains, Phase III: the genomes of soil and plant-associated and newly described type strains.</title>
        <authorList>
            <person name="Whitman W.B."/>
            <person name="Woyke T."/>
            <person name="Klenk H.P."/>
            <person name="Zhou Y."/>
            <person name="Lilburn T.G."/>
            <person name="Beck B.J."/>
            <person name="De Vos P."/>
            <person name="Vandamme P."/>
            <person name="Eisen J.A."/>
            <person name="Garrity G."/>
            <person name="Hugenholtz P."/>
            <person name="Kyrpides N.C."/>
        </authorList>
    </citation>
    <scope>NUCLEOTIDE SEQUENCE [LARGE SCALE GENOMIC DNA]</scope>
    <source>
        <strain evidence="3 4">CGMCC 1.10124</strain>
    </source>
</reference>
<reference evidence="3" key="3">
    <citation type="submission" date="2018-10" db="EMBL/GenBank/DDBJ databases">
        <authorList>
            <person name="Whitman W."/>
            <person name="Huntemann M."/>
            <person name="Clum A."/>
            <person name="Pillay M."/>
            <person name="Palaniappan K."/>
            <person name="Varghese N."/>
            <person name="Mikhailova N."/>
            <person name="Stamatis D."/>
            <person name="Reddy T."/>
            <person name="Daum C."/>
            <person name="Shapiro N."/>
            <person name="Ivanova N."/>
            <person name="Kyrpides N."/>
            <person name="Woyke T."/>
        </authorList>
    </citation>
    <scope>NUCLEOTIDE SEQUENCE</scope>
    <source>
        <strain evidence="3">CGMCC 1.10124</strain>
    </source>
</reference>
<reference evidence="2 5" key="2">
    <citation type="submission" date="2018-07" db="EMBL/GenBank/DDBJ databases">
        <title>Genome sequences of Haloplanus aerogenes JCM 16430T.</title>
        <authorList>
            <person name="Kim Y.B."/>
            <person name="Roh S.W."/>
        </authorList>
    </citation>
    <scope>NUCLEOTIDE SEQUENCE [LARGE SCALE GENOMIC DNA]</scope>
    <source>
        <strain evidence="2 5">JCM 16430</strain>
    </source>
</reference>
<dbReference type="OrthoDB" id="306587at2157"/>
<accession>A0A3M0CWB6</accession>
<dbReference type="PROSITE" id="PS51257">
    <property type="entry name" value="PROKAR_LIPOPROTEIN"/>
    <property type="match status" value="1"/>
</dbReference>
<organism evidence="3 4">
    <name type="scientific">Haloplanus aerogenes</name>
    <dbReference type="NCBI Taxonomy" id="660522"/>
    <lineage>
        <taxon>Archaea</taxon>
        <taxon>Methanobacteriati</taxon>
        <taxon>Methanobacteriota</taxon>
        <taxon>Stenosarchaea group</taxon>
        <taxon>Halobacteria</taxon>
        <taxon>Halobacteriales</taxon>
        <taxon>Haloferacaceae</taxon>
        <taxon>Haloplanus</taxon>
    </lineage>
</organism>
<gene>
    <name evidence="3" type="ORF">ATH50_1991</name>
    <name evidence="2" type="ORF">DU502_07415</name>
</gene>
<keyword evidence="5" id="KW-1185">Reference proteome</keyword>
<protein>
    <submittedName>
        <fullName evidence="3">Uncharacterized protein</fullName>
    </submittedName>
</protein>
<dbReference type="Proteomes" id="UP000277326">
    <property type="component" value="Unassembled WGS sequence"/>
</dbReference>
<dbReference type="PROSITE" id="PS51318">
    <property type="entry name" value="TAT"/>
    <property type="match status" value="1"/>
</dbReference>